<proteinExistence type="predicted"/>
<evidence type="ECO:0000313" key="1">
    <source>
        <dbReference type="EMBL" id="WOK06993.1"/>
    </source>
</evidence>
<reference evidence="1 2" key="1">
    <citation type="journal article" date="2023" name="Microbiol. Resour. Announc.">
        <title>Complete Genome Sequence of Imperialibacter roseus strain P4T.</title>
        <authorList>
            <person name="Tizabi D.R."/>
            <person name="Bachvaroff T."/>
            <person name="Hill R.T."/>
        </authorList>
    </citation>
    <scope>NUCLEOTIDE SEQUENCE [LARGE SCALE GENOMIC DNA]</scope>
    <source>
        <strain evidence="1 2">P4T</strain>
    </source>
</reference>
<dbReference type="RefSeq" id="WP_317489683.1">
    <property type="nucleotide sequence ID" value="NZ_CP136051.1"/>
</dbReference>
<gene>
    <name evidence="1" type="ORF">RT717_28415</name>
</gene>
<sequence length="153" mass="17546">MSFIGKLFGKKEKTPVSQCKICKTLLEYNEGYALTTSEVVSSKEYWDHKMVEPETLGYTTAHFKQKDANATKMRGIIFEKTAEKDQTWLVCDTCIKQFEVDTNEAKKHALQWWESKGNYNPPKSGDAKAVLEKDTYEEIKEYATMLAGANKIR</sequence>
<accession>A0ABZ0IPL7</accession>
<protein>
    <submittedName>
        <fullName evidence="1">Uncharacterized protein</fullName>
    </submittedName>
</protein>
<keyword evidence="2" id="KW-1185">Reference proteome</keyword>
<evidence type="ECO:0000313" key="2">
    <source>
        <dbReference type="Proteomes" id="UP001302349"/>
    </source>
</evidence>
<dbReference type="Proteomes" id="UP001302349">
    <property type="component" value="Chromosome"/>
</dbReference>
<name>A0ABZ0IPL7_9BACT</name>
<dbReference type="EMBL" id="CP136051">
    <property type="protein sequence ID" value="WOK06993.1"/>
    <property type="molecule type" value="Genomic_DNA"/>
</dbReference>
<organism evidence="1 2">
    <name type="scientific">Imperialibacter roseus</name>
    <dbReference type="NCBI Taxonomy" id="1324217"/>
    <lineage>
        <taxon>Bacteria</taxon>
        <taxon>Pseudomonadati</taxon>
        <taxon>Bacteroidota</taxon>
        <taxon>Cytophagia</taxon>
        <taxon>Cytophagales</taxon>
        <taxon>Flammeovirgaceae</taxon>
        <taxon>Imperialibacter</taxon>
    </lineage>
</organism>